<reference evidence="2" key="2">
    <citation type="submission" date="2023-05" db="EMBL/GenBank/DDBJ databases">
        <authorList>
            <consortium name="Lawrence Berkeley National Laboratory"/>
            <person name="Steindorff A."/>
            <person name="Hensen N."/>
            <person name="Bonometti L."/>
            <person name="Westerberg I."/>
            <person name="Brannstrom I.O."/>
            <person name="Guillou S."/>
            <person name="Cros-Aarteil S."/>
            <person name="Calhoun S."/>
            <person name="Haridas S."/>
            <person name="Kuo A."/>
            <person name="Mondo S."/>
            <person name="Pangilinan J."/>
            <person name="Riley R."/>
            <person name="Labutti K."/>
            <person name="Andreopoulos B."/>
            <person name="Lipzen A."/>
            <person name="Chen C."/>
            <person name="Yanf M."/>
            <person name="Daum C."/>
            <person name="Ng V."/>
            <person name="Clum A."/>
            <person name="Ohm R."/>
            <person name="Martin F."/>
            <person name="Silar P."/>
            <person name="Natvig D."/>
            <person name="Lalanne C."/>
            <person name="Gautier V."/>
            <person name="Ament-Velasquez S.L."/>
            <person name="Kruys A."/>
            <person name="Hutchinson M.I."/>
            <person name="Powell A.J."/>
            <person name="Barry K."/>
            <person name="Miller A.N."/>
            <person name="Grigoriev I.V."/>
            <person name="Debuchy R."/>
            <person name="Gladieux P."/>
            <person name="Thoren M.H."/>
            <person name="Johannesson H."/>
        </authorList>
    </citation>
    <scope>NUCLEOTIDE SEQUENCE</scope>
    <source>
        <strain evidence="2">CBS 757.83</strain>
    </source>
</reference>
<accession>A0AAN6SZ41</accession>
<dbReference type="EMBL" id="MU863662">
    <property type="protein sequence ID" value="KAK4098142.1"/>
    <property type="molecule type" value="Genomic_DNA"/>
</dbReference>
<sequence>MLNANNNREVLNFHRHSVGFVPVEAQATHMVDHMLAQGVTWGNFYREARGKAFWCDVGTGEERWYLAIVSEMENRVSGAVQAGVHMGPPENFQCPVHAGEGLLRPLKQADPTHRSREEKEEDGTDSLATSAQRSTSLYRLTFRVRGGRQDNLRSASPRCLQRRLLLRETLGPGGGPKALALNGTLLPNSTLLVQGLSWQRCPVQGQRFRAPSGAESLMKFSCLRVAWLKASKHTGDGWKLRERNSSSSGAITNDAVETAINQLQGYPIGNSAVGLPRGPLPEQLGVGKQYW</sequence>
<evidence type="ECO:0000256" key="1">
    <source>
        <dbReference type="SAM" id="MobiDB-lite"/>
    </source>
</evidence>
<reference evidence="2" key="1">
    <citation type="journal article" date="2023" name="Mol. Phylogenet. Evol.">
        <title>Genome-scale phylogeny and comparative genomics of the fungal order Sordariales.</title>
        <authorList>
            <person name="Hensen N."/>
            <person name="Bonometti L."/>
            <person name="Westerberg I."/>
            <person name="Brannstrom I.O."/>
            <person name="Guillou S."/>
            <person name="Cros-Aarteil S."/>
            <person name="Calhoun S."/>
            <person name="Haridas S."/>
            <person name="Kuo A."/>
            <person name="Mondo S."/>
            <person name="Pangilinan J."/>
            <person name="Riley R."/>
            <person name="LaButti K."/>
            <person name="Andreopoulos B."/>
            <person name="Lipzen A."/>
            <person name="Chen C."/>
            <person name="Yan M."/>
            <person name="Daum C."/>
            <person name="Ng V."/>
            <person name="Clum A."/>
            <person name="Steindorff A."/>
            <person name="Ohm R.A."/>
            <person name="Martin F."/>
            <person name="Silar P."/>
            <person name="Natvig D.O."/>
            <person name="Lalanne C."/>
            <person name="Gautier V."/>
            <person name="Ament-Velasquez S.L."/>
            <person name="Kruys A."/>
            <person name="Hutchinson M.I."/>
            <person name="Powell A.J."/>
            <person name="Barry K."/>
            <person name="Miller A.N."/>
            <person name="Grigoriev I.V."/>
            <person name="Debuchy R."/>
            <person name="Gladieux P."/>
            <person name="Hiltunen Thoren M."/>
            <person name="Johannesson H."/>
        </authorList>
    </citation>
    <scope>NUCLEOTIDE SEQUENCE</scope>
    <source>
        <strain evidence="2">CBS 757.83</strain>
    </source>
</reference>
<name>A0AAN6SZ41_9PEZI</name>
<proteinExistence type="predicted"/>
<dbReference type="Proteomes" id="UP001305647">
    <property type="component" value="Unassembled WGS sequence"/>
</dbReference>
<evidence type="ECO:0000313" key="3">
    <source>
        <dbReference type="Proteomes" id="UP001305647"/>
    </source>
</evidence>
<evidence type="ECO:0000313" key="2">
    <source>
        <dbReference type="EMBL" id="KAK4098142.1"/>
    </source>
</evidence>
<keyword evidence="3" id="KW-1185">Reference proteome</keyword>
<protein>
    <submittedName>
        <fullName evidence="2">Uncharacterized protein</fullName>
    </submittedName>
</protein>
<dbReference type="AlphaFoldDB" id="A0AAN6SZ41"/>
<organism evidence="2 3">
    <name type="scientific">Parathielavia hyrcaniae</name>
    <dbReference type="NCBI Taxonomy" id="113614"/>
    <lineage>
        <taxon>Eukaryota</taxon>
        <taxon>Fungi</taxon>
        <taxon>Dikarya</taxon>
        <taxon>Ascomycota</taxon>
        <taxon>Pezizomycotina</taxon>
        <taxon>Sordariomycetes</taxon>
        <taxon>Sordariomycetidae</taxon>
        <taxon>Sordariales</taxon>
        <taxon>Chaetomiaceae</taxon>
        <taxon>Parathielavia</taxon>
    </lineage>
</organism>
<comment type="caution">
    <text evidence="2">The sequence shown here is derived from an EMBL/GenBank/DDBJ whole genome shotgun (WGS) entry which is preliminary data.</text>
</comment>
<gene>
    <name evidence="2" type="ORF">N658DRAFT_488668</name>
</gene>
<feature type="region of interest" description="Disordered" evidence="1">
    <location>
        <begin position="105"/>
        <end position="130"/>
    </location>
</feature>